<proteinExistence type="predicted"/>
<evidence type="ECO:0000313" key="1">
    <source>
        <dbReference type="EMBL" id="TWT51109.1"/>
    </source>
</evidence>
<keyword evidence="2" id="KW-1185">Reference proteome</keyword>
<evidence type="ECO:0008006" key="3">
    <source>
        <dbReference type="Google" id="ProtNLM"/>
    </source>
</evidence>
<comment type="caution">
    <text evidence="1">The sequence shown here is derived from an EMBL/GenBank/DDBJ whole genome shotgun (WGS) entry which is preliminary data.</text>
</comment>
<accession>A0A5C5WLU8</accession>
<dbReference type="Proteomes" id="UP000316598">
    <property type="component" value="Unassembled WGS sequence"/>
</dbReference>
<gene>
    <name evidence="1" type="ORF">Pla22_38860</name>
</gene>
<organism evidence="1 2">
    <name type="scientific">Rubripirellula amarantea</name>
    <dbReference type="NCBI Taxonomy" id="2527999"/>
    <lineage>
        <taxon>Bacteria</taxon>
        <taxon>Pseudomonadati</taxon>
        <taxon>Planctomycetota</taxon>
        <taxon>Planctomycetia</taxon>
        <taxon>Pirellulales</taxon>
        <taxon>Pirellulaceae</taxon>
        <taxon>Rubripirellula</taxon>
    </lineage>
</organism>
<protein>
    <recommendedName>
        <fullName evidence="3">DUF3352 domain-containing protein</fullName>
    </recommendedName>
</protein>
<reference evidence="1 2" key="1">
    <citation type="submission" date="2019-02" db="EMBL/GenBank/DDBJ databases">
        <title>Deep-cultivation of Planctomycetes and their phenomic and genomic characterization uncovers novel biology.</title>
        <authorList>
            <person name="Wiegand S."/>
            <person name="Jogler M."/>
            <person name="Boedeker C."/>
            <person name="Pinto D."/>
            <person name="Vollmers J."/>
            <person name="Rivas-Marin E."/>
            <person name="Kohn T."/>
            <person name="Peeters S.H."/>
            <person name="Heuer A."/>
            <person name="Rast P."/>
            <person name="Oberbeckmann S."/>
            <person name="Bunk B."/>
            <person name="Jeske O."/>
            <person name="Meyerdierks A."/>
            <person name="Storesund J.E."/>
            <person name="Kallscheuer N."/>
            <person name="Luecker S."/>
            <person name="Lage O.M."/>
            <person name="Pohl T."/>
            <person name="Merkel B.J."/>
            <person name="Hornburger P."/>
            <person name="Mueller R.-W."/>
            <person name="Bruemmer F."/>
            <person name="Labrenz M."/>
            <person name="Spormann A.M."/>
            <person name="Op Den Camp H."/>
            <person name="Overmann J."/>
            <person name="Amann R."/>
            <person name="Jetten M.S.M."/>
            <person name="Mascher T."/>
            <person name="Medema M.H."/>
            <person name="Devos D.P."/>
            <person name="Kaster A.-K."/>
            <person name="Ovreas L."/>
            <person name="Rohde M."/>
            <person name="Galperin M.Y."/>
            <person name="Jogler C."/>
        </authorList>
    </citation>
    <scope>NUCLEOTIDE SEQUENCE [LARGE SCALE GENOMIC DNA]</scope>
    <source>
        <strain evidence="1 2">Pla22</strain>
    </source>
</reference>
<sequence length="596" mass="65387">MRTQVARLFFFGCSFLVTCCIGSQLRDAIAEDPGCADCKAAEMLPESVVAYANVPDFGAFVQTVMNHPLRSRIESLSAYDAIVKSGQMGQLDMAIDAFESSMKLPWQEAVSKLTDRGVTLVLDSSDGGAAILVHSSDPEALERFRTFLIVIRDLQGAVGKQGEYRGFVADSIGDKVKMVRLNDWFVLTNSSELGKSIVDQYLDQADANLANDDWFQEAQSDLANTDRPPRVASAIVDVETLRAKGVAREVFNEKVDNFFGELVLGGVLANVRHAAYATAAISMTDDGLGFELATPHQRDWEAPREYYFGEHSRGAAPPLLDVDQRLFALSTYRDLSQMWLRSGDLLSDRANDKLAVADTTLTTFFSGRDFGEDILGSFSSEVQIVGAVQDFTDVLPQPAIKLPAFAIQFRMKNPEETQPELRRVFQSFIGFLNVTGAQNGQPQLDLGMETLGAAQLVTATYVPDRDKRESLDEKIQFNFSPTVAFDGERMIVSSSTALARELVATEESELTKVRTQSNTFAEVDAESSALLLKANRKTLVANNMLEKGHPKEAAEAEIDLLTDLVSLFEGVSAKLDFSDSRMSLGLNVDVRAEAQP</sequence>
<dbReference type="AlphaFoldDB" id="A0A5C5WLU8"/>
<evidence type="ECO:0000313" key="2">
    <source>
        <dbReference type="Proteomes" id="UP000316598"/>
    </source>
</evidence>
<dbReference type="EMBL" id="SJPI01000002">
    <property type="protein sequence ID" value="TWT51109.1"/>
    <property type="molecule type" value="Genomic_DNA"/>
</dbReference>
<name>A0A5C5WLU8_9BACT</name>